<accession>A0A0G0QMC9</accession>
<gene>
    <name evidence="4" type="ORF">UT39_C0006G0051</name>
</gene>
<dbReference type="AlphaFoldDB" id="A0A0G0QMC9"/>
<dbReference type="PANTHER" id="PTHR33490:SF6">
    <property type="entry name" value="SLL1049 PROTEIN"/>
    <property type="match status" value="1"/>
</dbReference>
<reference evidence="4 5" key="1">
    <citation type="journal article" date="2015" name="Nature">
        <title>rRNA introns, odd ribosomes, and small enigmatic genomes across a large radiation of phyla.</title>
        <authorList>
            <person name="Brown C.T."/>
            <person name="Hug L.A."/>
            <person name="Thomas B.C."/>
            <person name="Sharon I."/>
            <person name="Castelle C.J."/>
            <person name="Singh A."/>
            <person name="Wilkins M.J."/>
            <person name="Williams K.H."/>
            <person name="Banfield J.F."/>
        </authorList>
    </citation>
    <scope>NUCLEOTIDE SEQUENCE [LARGE SCALE GENOMIC DNA]</scope>
</reference>
<feature type="signal peptide" evidence="2">
    <location>
        <begin position="1"/>
        <end position="25"/>
    </location>
</feature>
<feature type="domain" description="Transglutaminase-like" evidence="3">
    <location>
        <begin position="345"/>
        <end position="416"/>
    </location>
</feature>
<evidence type="ECO:0000259" key="3">
    <source>
        <dbReference type="SMART" id="SM00460"/>
    </source>
</evidence>
<dbReference type="Gene3D" id="3.10.620.30">
    <property type="match status" value="1"/>
</dbReference>
<organism evidence="4 5">
    <name type="scientific">Candidatus Woesebacteria bacterium GW2011_GWA1_39_21</name>
    <dbReference type="NCBI Taxonomy" id="1618550"/>
    <lineage>
        <taxon>Bacteria</taxon>
        <taxon>Candidatus Woeseibacteriota</taxon>
    </lineage>
</organism>
<dbReference type="PANTHER" id="PTHR33490">
    <property type="entry name" value="BLR5614 PROTEIN-RELATED"/>
    <property type="match status" value="1"/>
</dbReference>
<keyword evidence="1" id="KW-1133">Transmembrane helix</keyword>
<sequence length="600" mass="68757">MKVLRYLLFQIIFIFLFFSFTSADANFDVKLDNNYLFDRAGIVSVTEKISVKNKTTEKYLPSFEYKIQNVDIKNLDVSENGRAIPHNISKRENETTIKINFGDKVLGNGKRRDFQINYTIDNIAEKTGDVWEISIPKIEDVASYSEILTKISVPEDFGAEAYFSPSYIRKSHEGDSVVYEFDKNAVSESRIVAAFGQYQVFDYSINYNLKNTSAASKREVVALPPDTSYQRIFYKNLEPKPKNISVDEDGNWIAQYEIPANSEVKVNVGGFVQIFSYPRKYLSPGVMNLYSNIKETNYWQVSDNRIQELSKSLQTPEKVYNFVVGNLKYDFSLTAKDRLGAVEAVTTTDAVTCREFTDLTIALLRASGIPSREVIGYSQSDNPSVKSISFFNDVLHSWVEYWDNDKKLWISIDPTWGATSKSDYFNKFDLRHFAFAIHGQSDSLPYPPGSFTDNRNSKDISVNVGNIENIIEKPIKVEYKTEIFFVLTRQMNITLKNENPFALYDKRIDYISDNKIYAQDNVQIIPPFSTINRSVYSKFSLLGRDTPDKYAVVINGARKEIEGTKLTDMYSQLIIVFLIIASVIVFLLIRVRIPKSKKYD</sequence>
<keyword evidence="1" id="KW-0472">Membrane</keyword>
<feature type="transmembrane region" description="Helical" evidence="1">
    <location>
        <begin position="569"/>
        <end position="589"/>
    </location>
</feature>
<evidence type="ECO:0000313" key="5">
    <source>
        <dbReference type="Proteomes" id="UP000034246"/>
    </source>
</evidence>
<dbReference type="InterPro" id="IPR002931">
    <property type="entry name" value="Transglutaminase-like"/>
</dbReference>
<dbReference type="Proteomes" id="UP000034246">
    <property type="component" value="Unassembled WGS sequence"/>
</dbReference>
<name>A0A0G0QMC9_9BACT</name>
<evidence type="ECO:0000256" key="1">
    <source>
        <dbReference type="SAM" id="Phobius"/>
    </source>
</evidence>
<feature type="chain" id="PRO_5002534139" evidence="2">
    <location>
        <begin position="26"/>
        <end position="600"/>
    </location>
</feature>
<keyword evidence="2" id="KW-0732">Signal</keyword>
<comment type="caution">
    <text evidence="4">The sequence shown here is derived from an EMBL/GenBank/DDBJ whole genome shotgun (WGS) entry which is preliminary data.</text>
</comment>
<protein>
    <submittedName>
        <fullName evidence="4">Transglutaminase domain-containing protein</fullName>
    </submittedName>
</protein>
<dbReference type="SUPFAM" id="SSF54001">
    <property type="entry name" value="Cysteine proteinases"/>
    <property type="match status" value="1"/>
</dbReference>
<dbReference type="EMBL" id="LBWP01000006">
    <property type="protein sequence ID" value="KKR11545.1"/>
    <property type="molecule type" value="Genomic_DNA"/>
</dbReference>
<proteinExistence type="predicted"/>
<dbReference type="Pfam" id="PF01841">
    <property type="entry name" value="Transglut_core"/>
    <property type="match status" value="1"/>
</dbReference>
<dbReference type="STRING" id="1618550.UT39_C0006G0051"/>
<evidence type="ECO:0000256" key="2">
    <source>
        <dbReference type="SAM" id="SignalP"/>
    </source>
</evidence>
<keyword evidence="1" id="KW-0812">Transmembrane</keyword>
<dbReference type="SMART" id="SM00460">
    <property type="entry name" value="TGc"/>
    <property type="match status" value="1"/>
</dbReference>
<dbReference type="InterPro" id="IPR038765">
    <property type="entry name" value="Papain-like_cys_pep_sf"/>
</dbReference>
<evidence type="ECO:0000313" key="4">
    <source>
        <dbReference type="EMBL" id="KKR11545.1"/>
    </source>
</evidence>